<dbReference type="PROSITE" id="PS51371">
    <property type="entry name" value="CBS"/>
    <property type="match status" value="2"/>
</dbReference>
<evidence type="ECO:0000256" key="3">
    <source>
        <dbReference type="ARBA" id="ARBA00011881"/>
    </source>
</evidence>
<dbReference type="Pfam" id="PF00571">
    <property type="entry name" value="CBS"/>
    <property type="match status" value="2"/>
</dbReference>
<name>A0A3B1CWX1_9ZZZZ</name>
<comment type="catalytic activity">
    <reaction evidence="12">
        <text>IMP + NAD(+) + H2O = XMP + NADH + H(+)</text>
        <dbReference type="Rhea" id="RHEA:11708"/>
        <dbReference type="ChEBI" id="CHEBI:15377"/>
        <dbReference type="ChEBI" id="CHEBI:15378"/>
        <dbReference type="ChEBI" id="CHEBI:57464"/>
        <dbReference type="ChEBI" id="CHEBI:57540"/>
        <dbReference type="ChEBI" id="CHEBI:57945"/>
        <dbReference type="ChEBI" id="CHEBI:58053"/>
        <dbReference type="EC" id="1.1.1.205"/>
    </reaction>
</comment>
<dbReference type="AlphaFoldDB" id="A0A3B1CWX1"/>
<proteinExistence type="inferred from homology"/>
<dbReference type="PANTHER" id="PTHR11911">
    <property type="entry name" value="INOSINE-5-MONOPHOSPHATE DEHYDROGENASE RELATED"/>
    <property type="match status" value="1"/>
</dbReference>
<evidence type="ECO:0000256" key="5">
    <source>
        <dbReference type="ARBA" id="ARBA00022737"/>
    </source>
</evidence>
<dbReference type="InterPro" id="IPR001093">
    <property type="entry name" value="IMP_DH_GMPRt"/>
</dbReference>
<evidence type="ECO:0000256" key="8">
    <source>
        <dbReference type="ARBA" id="ARBA00022958"/>
    </source>
</evidence>
<evidence type="ECO:0000256" key="10">
    <source>
        <dbReference type="ARBA" id="ARBA00023027"/>
    </source>
</evidence>
<accession>A0A3B1CWX1</accession>
<protein>
    <submittedName>
        <fullName evidence="14">Inosine-5'-monophosphate dehydrogenase / CBS domain</fullName>
        <ecNumber evidence="14">1.1.1.205</ecNumber>
    </submittedName>
</protein>
<dbReference type="CDD" id="cd04601">
    <property type="entry name" value="CBS_pair_IMPDH"/>
    <property type="match status" value="1"/>
</dbReference>
<dbReference type="PROSITE" id="PS00487">
    <property type="entry name" value="IMP_DH_GMP_RED"/>
    <property type="match status" value="1"/>
</dbReference>
<dbReference type="EC" id="1.1.1.205" evidence="14"/>
<dbReference type="InterPro" id="IPR015875">
    <property type="entry name" value="IMP_DH/GMP_Rdtase_CS"/>
</dbReference>
<dbReference type="EMBL" id="UOGF01000024">
    <property type="protein sequence ID" value="VAX27170.1"/>
    <property type="molecule type" value="Genomic_DNA"/>
</dbReference>
<dbReference type="NCBIfam" id="TIGR01302">
    <property type="entry name" value="IMP_dehydrog"/>
    <property type="match status" value="1"/>
</dbReference>
<evidence type="ECO:0000259" key="13">
    <source>
        <dbReference type="PROSITE" id="PS51371"/>
    </source>
</evidence>
<dbReference type="GO" id="GO:0006183">
    <property type="term" value="P:GTP biosynthetic process"/>
    <property type="evidence" value="ECO:0007669"/>
    <property type="project" value="TreeGrafter"/>
</dbReference>
<dbReference type="SUPFAM" id="SSF51412">
    <property type="entry name" value="Inosine monophosphate dehydrogenase (IMPDH)"/>
    <property type="match status" value="2"/>
</dbReference>
<keyword evidence="5" id="KW-0677">Repeat</keyword>
<dbReference type="Gene3D" id="3.20.20.70">
    <property type="entry name" value="Aldolase class I"/>
    <property type="match status" value="1"/>
</dbReference>
<reference evidence="14" key="1">
    <citation type="submission" date="2018-06" db="EMBL/GenBank/DDBJ databases">
        <authorList>
            <person name="Zhirakovskaya E."/>
        </authorList>
    </citation>
    <scope>NUCLEOTIDE SEQUENCE</scope>
</reference>
<evidence type="ECO:0000256" key="7">
    <source>
        <dbReference type="ARBA" id="ARBA00022755"/>
    </source>
</evidence>
<keyword evidence="8" id="KW-0630">Potassium</keyword>
<keyword evidence="10" id="KW-0520">NAD</keyword>
<dbReference type="PANTHER" id="PTHR11911:SF111">
    <property type="entry name" value="INOSINE-5'-MONOPHOSPHATE DEHYDROGENASE"/>
    <property type="match status" value="1"/>
</dbReference>
<comment type="similarity">
    <text evidence="2">Belongs to the IMPDH/GMPR family.</text>
</comment>
<keyword evidence="11" id="KW-0129">CBS domain</keyword>
<dbReference type="InterPro" id="IPR000644">
    <property type="entry name" value="CBS_dom"/>
</dbReference>
<keyword evidence="7" id="KW-0658">Purine biosynthesis</keyword>
<evidence type="ECO:0000256" key="6">
    <source>
        <dbReference type="ARBA" id="ARBA00022749"/>
    </source>
</evidence>
<evidence type="ECO:0000256" key="2">
    <source>
        <dbReference type="ARBA" id="ARBA00005502"/>
    </source>
</evidence>
<feature type="domain" description="CBS" evidence="13">
    <location>
        <begin position="153"/>
        <end position="210"/>
    </location>
</feature>
<dbReference type="PIRSF" id="PIRSF000130">
    <property type="entry name" value="IMPDH"/>
    <property type="match status" value="1"/>
</dbReference>
<dbReference type="Pfam" id="PF00478">
    <property type="entry name" value="IMPDH"/>
    <property type="match status" value="1"/>
</dbReference>
<dbReference type="FunFam" id="3.20.20.70:FF:000003">
    <property type="entry name" value="GMP reductase"/>
    <property type="match status" value="1"/>
</dbReference>
<comment type="subunit">
    <text evidence="3">Homotetramer.</text>
</comment>
<evidence type="ECO:0000256" key="1">
    <source>
        <dbReference type="ARBA" id="ARBA00001958"/>
    </source>
</evidence>
<dbReference type="GO" id="GO:0003938">
    <property type="term" value="F:IMP dehydrogenase activity"/>
    <property type="evidence" value="ECO:0007669"/>
    <property type="project" value="UniProtKB-EC"/>
</dbReference>
<keyword evidence="4" id="KW-0479">Metal-binding</keyword>
<keyword evidence="6" id="KW-0332">GMP biosynthesis</keyword>
<feature type="domain" description="CBS" evidence="13">
    <location>
        <begin position="94"/>
        <end position="149"/>
    </location>
</feature>
<gene>
    <name evidence="14" type="ORF">MNBD_NITROSPIRAE01-2050</name>
</gene>
<comment type="cofactor">
    <cofactor evidence="1">
        <name>K(+)</name>
        <dbReference type="ChEBI" id="CHEBI:29103"/>
    </cofactor>
</comment>
<dbReference type="GO" id="GO:0006177">
    <property type="term" value="P:GMP biosynthetic process"/>
    <property type="evidence" value="ECO:0007669"/>
    <property type="project" value="UniProtKB-KW"/>
</dbReference>
<evidence type="ECO:0000256" key="4">
    <source>
        <dbReference type="ARBA" id="ARBA00022723"/>
    </source>
</evidence>
<dbReference type="SMART" id="SM00116">
    <property type="entry name" value="CBS"/>
    <property type="match status" value="2"/>
</dbReference>
<evidence type="ECO:0000256" key="12">
    <source>
        <dbReference type="ARBA" id="ARBA00048028"/>
    </source>
</evidence>
<evidence type="ECO:0000256" key="9">
    <source>
        <dbReference type="ARBA" id="ARBA00023002"/>
    </source>
</evidence>
<dbReference type="GO" id="GO:0046872">
    <property type="term" value="F:metal ion binding"/>
    <property type="evidence" value="ECO:0007669"/>
    <property type="project" value="UniProtKB-KW"/>
</dbReference>
<organism evidence="14">
    <name type="scientific">hydrothermal vent metagenome</name>
    <dbReference type="NCBI Taxonomy" id="652676"/>
    <lineage>
        <taxon>unclassified sequences</taxon>
        <taxon>metagenomes</taxon>
        <taxon>ecological metagenomes</taxon>
    </lineage>
</organism>
<evidence type="ECO:0000256" key="11">
    <source>
        <dbReference type="ARBA" id="ARBA00023122"/>
    </source>
</evidence>
<sequence length="489" mass="52444">MLPTKLQEGLTFDDVLLAPSRSSVMPRDVRLETYLTRKIKLQIPIISAAMDTVTEYALAIAMAREGGMGILHRALPAADQAAQVDLVKKSESGMIVDPITISPDQRLSDALALMKKYRISGIPVTQGKKLVGILTNRDLRFETRMSLKVAQVMTKDNLITSPEGTTLKEAQKILHKNRIEKLLVINDDYELKGLITIKDIEKKIKFPNACKDHLGRLRVGAAVGIGAESDERVKRLVDAGVDLIIVDTAHAHSVAVLETIKSIRKTYPDLQIIGGNIATGDAAVDLIKSGVDAVKVGVGPGSICTTRVIAGAGVPQLTAISDCAKAAKKYNIPVIADGGIKFSGDIVKAIAAGAHTVMLGGLFAGTAESPGETILYQGRSYKVYRGMGSIGAMERGGKDRYFQEFEPISKLVPEGIEGRVPSKGSLSGVVYQLLGGLRAGMGYCGTPSIDALREYDHFVRITSSGIRESHPHDVIITKEAPNYEMGSSS</sequence>
<dbReference type="SMART" id="SM01240">
    <property type="entry name" value="IMPDH"/>
    <property type="match status" value="1"/>
</dbReference>
<evidence type="ECO:0000313" key="14">
    <source>
        <dbReference type="EMBL" id="VAX27170.1"/>
    </source>
</evidence>
<dbReference type="InterPro" id="IPR005990">
    <property type="entry name" value="IMP_DH"/>
</dbReference>
<dbReference type="HAMAP" id="MF_01964">
    <property type="entry name" value="IMPDH"/>
    <property type="match status" value="1"/>
</dbReference>
<keyword evidence="9 14" id="KW-0560">Oxidoreductase</keyword>
<dbReference type="CDD" id="cd00381">
    <property type="entry name" value="IMPDH"/>
    <property type="match status" value="1"/>
</dbReference>
<dbReference type="InterPro" id="IPR013785">
    <property type="entry name" value="Aldolase_TIM"/>
</dbReference>